<keyword evidence="2" id="KW-1185">Reference proteome</keyword>
<organism evidence="1">
    <name type="scientific">Solanum lycopersicum</name>
    <name type="common">Tomato</name>
    <name type="synonym">Lycopersicon esculentum</name>
    <dbReference type="NCBI Taxonomy" id="4081"/>
    <lineage>
        <taxon>Eukaryota</taxon>
        <taxon>Viridiplantae</taxon>
        <taxon>Streptophyta</taxon>
        <taxon>Embryophyta</taxon>
        <taxon>Tracheophyta</taxon>
        <taxon>Spermatophyta</taxon>
        <taxon>Magnoliopsida</taxon>
        <taxon>eudicotyledons</taxon>
        <taxon>Gunneridae</taxon>
        <taxon>Pentapetalae</taxon>
        <taxon>asterids</taxon>
        <taxon>lamiids</taxon>
        <taxon>Solanales</taxon>
        <taxon>Solanaceae</taxon>
        <taxon>Solanoideae</taxon>
        <taxon>Solaneae</taxon>
        <taxon>Solanum</taxon>
        <taxon>Solanum subgen. Lycopersicon</taxon>
    </lineage>
</organism>
<accession>A0A3Q7I3Q6</accession>
<dbReference type="InParanoid" id="A0A3Q7I3Q6"/>
<dbReference type="PaxDb" id="4081-Solyc07g025120.1.1"/>
<reference evidence="1" key="2">
    <citation type="submission" date="2019-01" db="UniProtKB">
        <authorList>
            <consortium name="EnsemblPlants"/>
        </authorList>
    </citation>
    <scope>IDENTIFICATION</scope>
    <source>
        <strain evidence="1">cv. Heinz 1706</strain>
    </source>
</reference>
<sequence>MLKISELLFIEREEVSLSKFLFALLRLNKRIENRLKVSVSFLSLCLFRPRFAIQQEVSSSIPFSFLFSDADTKIFKL</sequence>
<dbReference type="EnsemblPlants" id="Solyc07g025120.1.1">
    <property type="protein sequence ID" value="Solyc07g025120.1.1.1"/>
    <property type="gene ID" value="Solyc07g025120.1"/>
</dbReference>
<reference evidence="1" key="1">
    <citation type="journal article" date="2012" name="Nature">
        <title>The tomato genome sequence provides insights into fleshy fruit evolution.</title>
        <authorList>
            <consortium name="Tomato Genome Consortium"/>
        </authorList>
    </citation>
    <scope>NUCLEOTIDE SEQUENCE [LARGE SCALE GENOMIC DNA]</scope>
    <source>
        <strain evidence="1">cv. Heinz 1706</strain>
    </source>
</reference>
<dbReference type="AlphaFoldDB" id="A0A3Q7I3Q6"/>
<proteinExistence type="predicted"/>
<dbReference type="Gramene" id="Solyc07g025120.1.1">
    <property type="protein sequence ID" value="Solyc07g025120.1.1.1"/>
    <property type="gene ID" value="Solyc07g025120.1"/>
</dbReference>
<dbReference type="Proteomes" id="UP000004994">
    <property type="component" value="Chromosome 7"/>
</dbReference>
<name>A0A3Q7I3Q6_SOLLC</name>
<evidence type="ECO:0000313" key="1">
    <source>
        <dbReference type="EnsemblPlants" id="Solyc07g025120.1.1.1"/>
    </source>
</evidence>
<evidence type="ECO:0000313" key="2">
    <source>
        <dbReference type="Proteomes" id="UP000004994"/>
    </source>
</evidence>
<protein>
    <submittedName>
        <fullName evidence="1">Uncharacterized protein</fullName>
    </submittedName>
</protein>